<keyword evidence="3 8" id="KW-0812">Transmembrane</keyword>
<evidence type="ECO:0000256" key="7">
    <source>
        <dbReference type="SAM" id="MobiDB-lite"/>
    </source>
</evidence>
<comment type="similarity">
    <text evidence="6">Belongs to the Vang family.</text>
</comment>
<accession>A0ABN7RU13</accession>
<feature type="transmembrane region" description="Helical" evidence="8">
    <location>
        <begin position="208"/>
        <end position="227"/>
    </location>
</feature>
<keyword evidence="2" id="KW-1003">Cell membrane</keyword>
<evidence type="ECO:0000256" key="3">
    <source>
        <dbReference type="ARBA" id="ARBA00022692"/>
    </source>
</evidence>
<protein>
    <submittedName>
        <fullName evidence="9">Oidioi.mRNA.OKI2018_I69.PAR.g11109.t1.cds</fullName>
    </submittedName>
</protein>
<keyword evidence="4 8" id="KW-1133">Transmembrane helix</keyword>
<feature type="transmembrane region" description="Helical" evidence="8">
    <location>
        <begin position="177"/>
        <end position="196"/>
    </location>
</feature>
<name>A0ABN7RU13_OIKDI</name>
<evidence type="ECO:0000256" key="2">
    <source>
        <dbReference type="ARBA" id="ARBA00022475"/>
    </source>
</evidence>
<proteinExistence type="inferred from homology"/>
<feature type="region of interest" description="Disordered" evidence="7">
    <location>
        <begin position="29"/>
        <end position="97"/>
    </location>
</feature>
<gene>
    <name evidence="9" type="ORF">OKIOD_LOCUS2667</name>
</gene>
<feature type="transmembrane region" description="Helical" evidence="8">
    <location>
        <begin position="136"/>
        <end position="157"/>
    </location>
</feature>
<evidence type="ECO:0000313" key="9">
    <source>
        <dbReference type="EMBL" id="CAG5086101.1"/>
    </source>
</evidence>
<evidence type="ECO:0000256" key="4">
    <source>
        <dbReference type="ARBA" id="ARBA00022989"/>
    </source>
</evidence>
<dbReference type="EMBL" id="OU015568">
    <property type="protein sequence ID" value="CAG5086101.1"/>
    <property type="molecule type" value="Genomic_DNA"/>
</dbReference>
<keyword evidence="5 8" id="KW-0472">Membrane</keyword>
<sequence length="550" mass="62809">MEQLTSTPQRVPETNAEYEKLIGDNCSVYSDVSRATSRASRRSRRPHSSKDKSVSIKAPQRSRQSDSRRKKENASGDEEGGALVENDDSRRWPGETDTFATSECTRISNEDLGKFHADLGARLNVSKYLNPARLSIVLTQLFAYVTPIFFLVLPKALSDPQPGAKSPQCDIGCEGQIIAIAVRLLVLSLASLYLFWRTPKAKMPQINLYRTGVNFLTFLVAAVYWIFYSYKVIHWENYDYPPIVKYSSNFVDILLFVHYLAIVLLYLRKDQEIYLLEVVRTTDGAQRFYNIGAVSIQEAASWVLEKYYVDFHLYNPALLKSSKTSKLKNVTNFQVLNVDGGGEESKNDRTRAILTAAARRRDAGHNEKYYEEVERERRVRKRKARLTEAAEDAFSHVRRQLIPDASLAGNDSMDPRQTAEIIFPSIARSMQKYLRTTRQNQHYTIEDIIDHLAFCIRYDMGANAFLNRYTEKRPPTAYPGQIMRSVDWSVTCDYPMISSLRPGVVFSIKQADYSLVVTCRTAPKLALREEFVDPASHRFVLRMDSSETSV</sequence>
<evidence type="ECO:0000256" key="6">
    <source>
        <dbReference type="ARBA" id="ARBA00025718"/>
    </source>
</evidence>
<evidence type="ECO:0000256" key="1">
    <source>
        <dbReference type="ARBA" id="ARBA00004651"/>
    </source>
</evidence>
<feature type="transmembrane region" description="Helical" evidence="8">
    <location>
        <begin position="247"/>
        <end position="267"/>
    </location>
</feature>
<keyword evidence="10" id="KW-1185">Reference proteome</keyword>
<dbReference type="PANTHER" id="PTHR20886">
    <property type="entry name" value="VANG-LIKE PROTEIN"/>
    <property type="match status" value="1"/>
</dbReference>
<dbReference type="InterPro" id="IPR009539">
    <property type="entry name" value="VANGL"/>
</dbReference>
<evidence type="ECO:0000313" key="10">
    <source>
        <dbReference type="Proteomes" id="UP001158576"/>
    </source>
</evidence>
<comment type="subcellular location">
    <subcellularLocation>
        <location evidence="1">Cell membrane</location>
        <topology evidence="1">Multi-pass membrane protein</topology>
    </subcellularLocation>
</comment>
<dbReference type="Proteomes" id="UP001158576">
    <property type="component" value="Chromosome PAR"/>
</dbReference>
<organism evidence="9 10">
    <name type="scientific">Oikopleura dioica</name>
    <name type="common">Tunicate</name>
    <dbReference type="NCBI Taxonomy" id="34765"/>
    <lineage>
        <taxon>Eukaryota</taxon>
        <taxon>Metazoa</taxon>
        <taxon>Chordata</taxon>
        <taxon>Tunicata</taxon>
        <taxon>Appendicularia</taxon>
        <taxon>Copelata</taxon>
        <taxon>Oikopleuridae</taxon>
        <taxon>Oikopleura</taxon>
    </lineage>
</organism>
<dbReference type="Pfam" id="PF06638">
    <property type="entry name" value="Strabismus"/>
    <property type="match status" value="1"/>
</dbReference>
<feature type="compositionally biased region" description="Basic and acidic residues" evidence="7">
    <location>
        <begin position="63"/>
        <end position="74"/>
    </location>
</feature>
<evidence type="ECO:0000256" key="8">
    <source>
        <dbReference type="SAM" id="Phobius"/>
    </source>
</evidence>
<reference evidence="9 10" key="1">
    <citation type="submission" date="2021-04" db="EMBL/GenBank/DDBJ databases">
        <authorList>
            <person name="Bliznina A."/>
        </authorList>
    </citation>
    <scope>NUCLEOTIDE SEQUENCE [LARGE SCALE GENOMIC DNA]</scope>
</reference>
<evidence type="ECO:0000256" key="5">
    <source>
        <dbReference type="ARBA" id="ARBA00023136"/>
    </source>
</evidence>